<keyword evidence="5 6" id="KW-0472">Membrane</keyword>
<name>A0A136Q0F5_9FIRM</name>
<feature type="transmembrane region" description="Helical" evidence="6">
    <location>
        <begin position="137"/>
        <end position="156"/>
    </location>
</feature>
<feature type="transmembrane region" description="Helical" evidence="6">
    <location>
        <begin position="176"/>
        <end position="197"/>
    </location>
</feature>
<feature type="transmembrane region" description="Helical" evidence="6">
    <location>
        <begin position="260"/>
        <end position="277"/>
    </location>
</feature>
<organism evidence="7 8">
    <name type="scientific">Christensenella minuta</name>
    <dbReference type="NCBI Taxonomy" id="626937"/>
    <lineage>
        <taxon>Bacteria</taxon>
        <taxon>Bacillati</taxon>
        <taxon>Bacillota</taxon>
        <taxon>Clostridia</taxon>
        <taxon>Christensenellales</taxon>
        <taxon>Christensenellaceae</taxon>
        <taxon>Christensenella</taxon>
    </lineage>
</organism>
<keyword evidence="3 6" id="KW-0812">Transmembrane</keyword>
<feature type="transmembrane region" description="Helical" evidence="6">
    <location>
        <begin position="89"/>
        <end position="105"/>
    </location>
</feature>
<keyword evidence="4 6" id="KW-1133">Transmembrane helix</keyword>
<feature type="transmembrane region" description="Helical" evidence="6">
    <location>
        <begin position="65"/>
        <end position="82"/>
    </location>
</feature>
<dbReference type="PATRIC" id="fig|626937.4.peg.3042"/>
<feature type="transmembrane region" description="Helical" evidence="6">
    <location>
        <begin position="32"/>
        <end position="53"/>
    </location>
</feature>
<dbReference type="OrthoDB" id="9784538at2"/>
<feature type="transmembrane region" description="Helical" evidence="6">
    <location>
        <begin position="308"/>
        <end position="326"/>
    </location>
</feature>
<dbReference type="GO" id="GO:0022857">
    <property type="term" value="F:transmembrane transporter activity"/>
    <property type="evidence" value="ECO:0007669"/>
    <property type="project" value="InterPro"/>
</dbReference>
<feature type="transmembrane region" description="Helical" evidence="6">
    <location>
        <begin position="284"/>
        <end position="302"/>
    </location>
</feature>
<comment type="subcellular location">
    <subcellularLocation>
        <location evidence="1">Cell membrane</location>
        <topology evidence="1">Multi-pass membrane protein</topology>
    </subcellularLocation>
</comment>
<reference evidence="8" key="1">
    <citation type="submission" date="2016-02" db="EMBL/GenBank/DDBJ databases">
        <authorList>
            <person name="Mitreva M."/>
            <person name="Pepin K.H."/>
            <person name="Mihindukulasuriya K.A."/>
            <person name="Fulton R."/>
            <person name="Fronick C."/>
            <person name="O'Laughlin M."/>
            <person name="Miner T."/>
            <person name="Herter B."/>
            <person name="Rosa B.A."/>
            <person name="Cordes M."/>
            <person name="Tomlinson C."/>
            <person name="Wollam A."/>
            <person name="Palsikar V.B."/>
            <person name="Mardis E.R."/>
            <person name="Wilson R.K."/>
        </authorList>
    </citation>
    <scope>NUCLEOTIDE SEQUENCE [LARGE SCALE GENOMIC DNA]</scope>
    <source>
        <strain evidence="8">DSM 22607</strain>
    </source>
</reference>
<feature type="transmembrane region" description="Helical" evidence="6">
    <location>
        <begin position="229"/>
        <end position="248"/>
    </location>
</feature>
<dbReference type="Proteomes" id="UP000070366">
    <property type="component" value="Unassembled WGS sequence"/>
</dbReference>
<keyword evidence="2" id="KW-1003">Cell membrane</keyword>
<accession>A0A136Q0F5</accession>
<evidence type="ECO:0000313" key="8">
    <source>
        <dbReference type="Proteomes" id="UP000070366"/>
    </source>
</evidence>
<sequence>MQRLEEFNMSNNEAIIASKAKRGRKAANLRQYALIFIMIGLFVVFTCLTNAFFTPDNLLNMFRQVSMICIVGVGMTMIIILGDIDLSPGSVMAFVGVMGATVYKMTQSPFLTLVFSLAIGAGVGFVNGFITAKGRIPAFITTLATMQIFRGISFIYTGGNPVSVFDEGFTQFGTGYVGAIPLPVVLMAAVVVVGIFITQYTRFGRHIYAVGGNSKASQWSGISVDRIKIGVFTLSGLFTGLAGLVMAARLGSGQPSAADGFEMDVIAAVILGGASLAGGRGTIFGTVIGVIIIGVLANGLTLLDVSSYWQQVVKGLIIVVAVLIDTKSRKKA</sequence>
<dbReference type="AlphaFoldDB" id="A0A136Q0F5"/>
<gene>
    <name evidence="7" type="ORF">HMPREF3293_03092</name>
</gene>
<dbReference type="InterPro" id="IPR001851">
    <property type="entry name" value="ABC_transp_permease"/>
</dbReference>
<evidence type="ECO:0000256" key="6">
    <source>
        <dbReference type="SAM" id="Phobius"/>
    </source>
</evidence>
<proteinExistence type="predicted"/>
<dbReference type="KEGG" id="cmiu:B1H56_13780"/>
<dbReference type="Pfam" id="PF02653">
    <property type="entry name" value="BPD_transp_2"/>
    <property type="match status" value="1"/>
</dbReference>
<evidence type="ECO:0000313" key="7">
    <source>
        <dbReference type="EMBL" id="KXK64044.1"/>
    </source>
</evidence>
<evidence type="ECO:0000256" key="1">
    <source>
        <dbReference type="ARBA" id="ARBA00004651"/>
    </source>
</evidence>
<evidence type="ECO:0000256" key="2">
    <source>
        <dbReference type="ARBA" id="ARBA00022475"/>
    </source>
</evidence>
<evidence type="ECO:0000256" key="4">
    <source>
        <dbReference type="ARBA" id="ARBA00022989"/>
    </source>
</evidence>
<dbReference type="STRING" id="626937.HMPREF3293_03092"/>
<protein>
    <submittedName>
        <fullName evidence="7">Ribose ABC transporter permease protein</fullName>
    </submittedName>
</protein>
<dbReference type="GO" id="GO:0005886">
    <property type="term" value="C:plasma membrane"/>
    <property type="evidence" value="ECO:0007669"/>
    <property type="project" value="UniProtKB-SubCell"/>
</dbReference>
<dbReference type="EMBL" id="LSZW01000067">
    <property type="protein sequence ID" value="KXK64044.1"/>
    <property type="molecule type" value="Genomic_DNA"/>
</dbReference>
<comment type="caution">
    <text evidence="7">The sequence shown here is derived from an EMBL/GenBank/DDBJ whole genome shotgun (WGS) entry which is preliminary data.</text>
</comment>
<keyword evidence="8" id="KW-1185">Reference proteome</keyword>
<evidence type="ECO:0000256" key="3">
    <source>
        <dbReference type="ARBA" id="ARBA00022692"/>
    </source>
</evidence>
<feature type="transmembrane region" description="Helical" evidence="6">
    <location>
        <begin position="111"/>
        <end position="130"/>
    </location>
</feature>
<evidence type="ECO:0000256" key="5">
    <source>
        <dbReference type="ARBA" id="ARBA00023136"/>
    </source>
</evidence>
<dbReference type="CDD" id="cd06579">
    <property type="entry name" value="TM_PBP1_transp_AraH_like"/>
    <property type="match status" value="1"/>
</dbReference>
<dbReference type="PANTHER" id="PTHR32196">
    <property type="entry name" value="ABC TRANSPORTER PERMEASE PROTEIN YPHD-RELATED-RELATED"/>
    <property type="match status" value="1"/>
</dbReference>